<dbReference type="EMBL" id="CM003530">
    <property type="protein sequence ID" value="RCV18329.1"/>
    <property type="molecule type" value="Genomic_DNA"/>
</dbReference>
<accession>A0A368QK36</accession>
<reference evidence="2" key="2">
    <citation type="submission" date="2015-07" db="EMBL/GenBank/DDBJ databases">
        <authorList>
            <person name="Noorani M."/>
        </authorList>
    </citation>
    <scope>NUCLEOTIDE SEQUENCE</scope>
    <source>
        <strain evidence="2">Yugu1</strain>
    </source>
</reference>
<evidence type="ECO:0000313" key="2">
    <source>
        <dbReference type="EMBL" id="RCV18329.1"/>
    </source>
</evidence>
<evidence type="ECO:0000256" key="1">
    <source>
        <dbReference type="SAM" id="MobiDB-lite"/>
    </source>
</evidence>
<sequence length="240" mass="25549">MAYGSGHASKAAAAGRASAWASGRAGPWFFLPIFSTFLLRSIPRYELIQIVGPHTVQFLSLPDSFPAGHDSLPPGHRSPAASPAVPSPRSRALPILPSTRFLTLSTQCCTPQEPTVARSPPALGVGVALAIGRSNPRAPTLPVRNSTAWLELDGAASLTSGPYSSASPPHLLHGDWGCLHLPWQVCSGTLRHEARTLSRDVAAKYSGVIDAAVAEDDSHQLGCFILQPFPIESCLWQWFS</sequence>
<reference evidence="2" key="1">
    <citation type="journal article" date="2012" name="Nat. Biotechnol.">
        <title>Reference genome sequence of the model plant Setaria.</title>
        <authorList>
            <person name="Bennetzen J.L."/>
            <person name="Schmutz J."/>
            <person name="Wang H."/>
            <person name="Percifield R."/>
            <person name="Hawkins J."/>
            <person name="Pontaroli A.C."/>
            <person name="Estep M."/>
            <person name="Feng L."/>
            <person name="Vaughn J.N."/>
            <person name="Grimwood J."/>
            <person name="Jenkins J."/>
            <person name="Barry K."/>
            <person name="Lindquist E."/>
            <person name="Hellsten U."/>
            <person name="Deshpande S."/>
            <person name="Wang X."/>
            <person name="Wu X."/>
            <person name="Mitros T."/>
            <person name="Triplett J."/>
            <person name="Yang X."/>
            <person name="Ye C.Y."/>
            <person name="Mauro-Herrera M."/>
            <person name="Wang L."/>
            <person name="Li P."/>
            <person name="Sharma M."/>
            <person name="Sharma R."/>
            <person name="Ronald P.C."/>
            <person name="Panaud O."/>
            <person name="Kellogg E.A."/>
            <person name="Brutnell T.P."/>
            <person name="Doust A.N."/>
            <person name="Tuskan G.A."/>
            <person name="Rokhsar D."/>
            <person name="Devos K.M."/>
        </authorList>
    </citation>
    <scope>NUCLEOTIDE SEQUENCE [LARGE SCALE GENOMIC DNA]</scope>
    <source>
        <strain evidence="2">Yugu1</strain>
    </source>
</reference>
<gene>
    <name evidence="2" type="ORF">SETIT_3G292200v2</name>
</gene>
<protein>
    <submittedName>
        <fullName evidence="2">Uncharacterized protein</fullName>
    </submittedName>
</protein>
<dbReference type="AlphaFoldDB" id="A0A368QK36"/>
<organism evidence="2">
    <name type="scientific">Setaria italica</name>
    <name type="common">Foxtail millet</name>
    <name type="synonym">Panicum italicum</name>
    <dbReference type="NCBI Taxonomy" id="4555"/>
    <lineage>
        <taxon>Eukaryota</taxon>
        <taxon>Viridiplantae</taxon>
        <taxon>Streptophyta</taxon>
        <taxon>Embryophyta</taxon>
        <taxon>Tracheophyta</taxon>
        <taxon>Spermatophyta</taxon>
        <taxon>Magnoliopsida</taxon>
        <taxon>Liliopsida</taxon>
        <taxon>Poales</taxon>
        <taxon>Poaceae</taxon>
        <taxon>PACMAD clade</taxon>
        <taxon>Panicoideae</taxon>
        <taxon>Panicodae</taxon>
        <taxon>Paniceae</taxon>
        <taxon>Cenchrinae</taxon>
        <taxon>Setaria</taxon>
    </lineage>
</organism>
<name>A0A368QK36_SETIT</name>
<proteinExistence type="predicted"/>
<feature type="compositionally biased region" description="Low complexity" evidence="1">
    <location>
        <begin position="77"/>
        <end position="89"/>
    </location>
</feature>
<feature type="region of interest" description="Disordered" evidence="1">
    <location>
        <begin position="69"/>
        <end position="89"/>
    </location>
</feature>